<reference evidence="2 3" key="1">
    <citation type="journal article" date="2015" name="Genome Biol. Evol.">
        <title>Comparative Genomics of a Bacterivorous Green Alga Reveals Evolutionary Causalities and Consequences of Phago-Mixotrophic Mode of Nutrition.</title>
        <authorList>
            <person name="Burns J.A."/>
            <person name="Paasch A."/>
            <person name="Narechania A."/>
            <person name="Kim E."/>
        </authorList>
    </citation>
    <scope>NUCLEOTIDE SEQUENCE [LARGE SCALE GENOMIC DNA]</scope>
    <source>
        <strain evidence="2 3">PLY_AMNH</strain>
    </source>
</reference>
<protein>
    <submittedName>
        <fullName evidence="2">Uncharacterized protein</fullName>
    </submittedName>
</protein>
<proteinExistence type="predicted"/>
<name>A0AAE0CBY2_9CHLO</name>
<dbReference type="AlphaFoldDB" id="A0AAE0CBY2"/>
<feature type="region of interest" description="Disordered" evidence="1">
    <location>
        <begin position="25"/>
        <end position="53"/>
    </location>
</feature>
<accession>A0AAE0CBY2</accession>
<evidence type="ECO:0000256" key="1">
    <source>
        <dbReference type="SAM" id="MobiDB-lite"/>
    </source>
</evidence>
<organism evidence="2 3">
    <name type="scientific">Cymbomonas tetramitiformis</name>
    <dbReference type="NCBI Taxonomy" id="36881"/>
    <lineage>
        <taxon>Eukaryota</taxon>
        <taxon>Viridiplantae</taxon>
        <taxon>Chlorophyta</taxon>
        <taxon>Pyramimonadophyceae</taxon>
        <taxon>Pyramimonadales</taxon>
        <taxon>Pyramimonadaceae</taxon>
        <taxon>Cymbomonas</taxon>
    </lineage>
</organism>
<keyword evidence="3" id="KW-1185">Reference proteome</keyword>
<dbReference type="Proteomes" id="UP001190700">
    <property type="component" value="Unassembled WGS sequence"/>
</dbReference>
<gene>
    <name evidence="2" type="ORF">CYMTET_38500</name>
</gene>
<dbReference type="EMBL" id="LGRX02025566">
    <property type="protein sequence ID" value="KAK3252193.1"/>
    <property type="molecule type" value="Genomic_DNA"/>
</dbReference>
<sequence>MQVLGTLTTRVEKIESALKYQRLGGASATSPKTNRRRGKGLDGYRSGSHPTPPAYCMPIDDEDAPEAMHTLVLCHIFQVAADAGAEAFAAAVQEYGAPAVLTGEEGDGIDVSAYGFSVGDASSGVLGEPHGLVGQVKAMEEKCVGGWHAAAGGVWCCGRRGIGSASDVGRGEVPDHDMHSRVSAEALGPWRTGHVARISPPTEEFPGGLELVPVRGAFDVPFTVGACSIEPGTHRSECKQKKPASGIEPAGKAVAALGCGVHPWGLRPNFGMMLICLISLFRHRGSSSWVRRYRDRQQHRLHHESRVMCIGQLCLCPGFDSFSPVVQERLVQVLSSAVTVEPQGFGHHGMSAGASGYGGVITTAEP</sequence>
<evidence type="ECO:0000313" key="2">
    <source>
        <dbReference type="EMBL" id="KAK3252193.1"/>
    </source>
</evidence>
<evidence type="ECO:0000313" key="3">
    <source>
        <dbReference type="Proteomes" id="UP001190700"/>
    </source>
</evidence>
<comment type="caution">
    <text evidence="2">The sequence shown here is derived from an EMBL/GenBank/DDBJ whole genome shotgun (WGS) entry which is preliminary data.</text>
</comment>